<dbReference type="Pfam" id="PF00563">
    <property type="entry name" value="EAL"/>
    <property type="match status" value="1"/>
</dbReference>
<organism evidence="4 5">
    <name type="scientific">Armatimonas rosea</name>
    <dbReference type="NCBI Taxonomy" id="685828"/>
    <lineage>
        <taxon>Bacteria</taxon>
        <taxon>Bacillati</taxon>
        <taxon>Armatimonadota</taxon>
        <taxon>Armatimonadia</taxon>
        <taxon>Armatimonadales</taxon>
        <taxon>Armatimonadaceae</taxon>
        <taxon>Armatimonas</taxon>
    </lineage>
</organism>
<dbReference type="RefSeq" id="WP_184196772.1">
    <property type="nucleotide sequence ID" value="NZ_JACHGW010000002.1"/>
</dbReference>
<sequence length="713" mass="79882">MAKEPLCLSTAELIEHHPHAAGILLDKLSTAVYLRDSETGSLYGNQSYHQLLEQAELARECSSEEQDQLSALIDARALAEGRPLLDQEELWASPQGKQSLLVSRFPQNRLLLGYIQHLDTSTQERQFLQRAIEDARCLLWQATVREWPWDETIAPDAIRLSPEKDTVLHWSLRVIAPDAVRRWLPLPNNQNEAFQDTLYFARSESERRRGDQLAMEAIRDNLSHYSQEFSLSLPDKTVVWLSETVTVERLTDDTWHLVGIATDITQRKESELQLAHQANHDPLTGLANRRHLLDTIAQLTPHKECQAALLFLDLDNFKHINDSLGHVFGDSVLVALAERLQEVVPESGLLARLGGDEFTVLLPEICDTDQVDLLARRLLTSLEAPLAVGERMLTLSGSIGVALTDLPDAEELLRKADTAMYHAKNTGKGRWAQFDTSMDERVMRRFEIESALRRAIQNQEISLSFQPIVSLRTGELHSFEALARWQLPSGSFIPPSSFIPLAEETGLIIPLGAMILQQACEQGRKLRDAFPMIPIRMNVNISEKQFQLPYFVDQVTRVLRETGFPAPALCLELTESVLLGDSEGCAKKIRALEKLGIQLTLDDFGTGYSSLSYLSQLPVQGLKIDAHFIQGLTSSSREKVAQNVAIIRAILGLAYTFELSVTAEGIEDEEQRRRVESLGVTFGQGYLFARPLSYTDVEAYLEEHALPSVAQAA</sequence>
<reference evidence="4 5" key="1">
    <citation type="submission" date="2020-08" db="EMBL/GenBank/DDBJ databases">
        <title>Genomic Encyclopedia of Type Strains, Phase IV (KMG-IV): sequencing the most valuable type-strain genomes for metagenomic binning, comparative biology and taxonomic classification.</title>
        <authorList>
            <person name="Goeker M."/>
        </authorList>
    </citation>
    <scope>NUCLEOTIDE SEQUENCE [LARGE SCALE GENOMIC DNA]</scope>
    <source>
        <strain evidence="4 5">DSM 23562</strain>
    </source>
</reference>
<feature type="domain" description="GGDEF" evidence="3">
    <location>
        <begin position="305"/>
        <end position="436"/>
    </location>
</feature>
<dbReference type="InterPro" id="IPR043128">
    <property type="entry name" value="Rev_trsase/Diguanyl_cyclase"/>
</dbReference>
<evidence type="ECO:0000259" key="1">
    <source>
        <dbReference type="PROSITE" id="PS50113"/>
    </source>
</evidence>
<protein>
    <submittedName>
        <fullName evidence="4">Diguanylate cyclase (GGDEF)-like protein</fullName>
    </submittedName>
</protein>
<dbReference type="PANTHER" id="PTHR44757:SF2">
    <property type="entry name" value="BIOFILM ARCHITECTURE MAINTENANCE PROTEIN MBAA"/>
    <property type="match status" value="1"/>
</dbReference>
<dbReference type="InterPro" id="IPR029787">
    <property type="entry name" value="Nucleotide_cyclase"/>
</dbReference>
<dbReference type="InterPro" id="IPR000160">
    <property type="entry name" value="GGDEF_dom"/>
</dbReference>
<dbReference type="InterPro" id="IPR052155">
    <property type="entry name" value="Biofilm_reg_signaling"/>
</dbReference>
<keyword evidence="5" id="KW-1185">Reference proteome</keyword>
<dbReference type="PROSITE" id="PS50887">
    <property type="entry name" value="GGDEF"/>
    <property type="match status" value="1"/>
</dbReference>
<dbReference type="InterPro" id="IPR001633">
    <property type="entry name" value="EAL_dom"/>
</dbReference>
<dbReference type="PROSITE" id="PS50113">
    <property type="entry name" value="PAC"/>
    <property type="match status" value="1"/>
</dbReference>
<dbReference type="CDD" id="cd01948">
    <property type="entry name" value="EAL"/>
    <property type="match status" value="1"/>
</dbReference>
<dbReference type="PANTHER" id="PTHR44757">
    <property type="entry name" value="DIGUANYLATE CYCLASE DGCP"/>
    <property type="match status" value="1"/>
</dbReference>
<dbReference type="Gene3D" id="3.30.70.270">
    <property type="match status" value="1"/>
</dbReference>
<dbReference type="SUPFAM" id="SSF55785">
    <property type="entry name" value="PYP-like sensor domain (PAS domain)"/>
    <property type="match status" value="1"/>
</dbReference>
<gene>
    <name evidence="4" type="ORF">HNQ39_002716</name>
</gene>
<dbReference type="InterPro" id="IPR000700">
    <property type="entry name" value="PAS-assoc_C"/>
</dbReference>
<dbReference type="SMART" id="SM00267">
    <property type="entry name" value="GGDEF"/>
    <property type="match status" value="1"/>
</dbReference>
<dbReference type="Proteomes" id="UP000520814">
    <property type="component" value="Unassembled WGS sequence"/>
</dbReference>
<evidence type="ECO:0000313" key="4">
    <source>
        <dbReference type="EMBL" id="MBB6050925.1"/>
    </source>
</evidence>
<proteinExistence type="predicted"/>
<accession>A0A7W9W7B5</accession>
<dbReference type="Gene3D" id="3.20.20.450">
    <property type="entry name" value="EAL domain"/>
    <property type="match status" value="1"/>
</dbReference>
<name>A0A7W9W7B5_ARMRO</name>
<feature type="domain" description="PAC" evidence="1">
    <location>
        <begin position="225"/>
        <end position="276"/>
    </location>
</feature>
<dbReference type="NCBIfam" id="TIGR00254">
    <property type="entry name" value="GGDEF"/>
    <property type="match status" value="1"/>
</dbReference>
<evidence type="ECO:0000259" key="2">
    <source>
        <dbReference type="PROSITE" id="PS50883"/>
    </source>
</evidence>
<dbReference type="EMBL" id="JACHGW010000002">
    <property type="protein sequence ID" value="MBB6050925.1"/>
    <property type="molecule type" value="Genomic_DNA"/>
</dbReference>
<dbReference type="PROSITE" id="PS50883">
    <property type="entry name" value="EAL"/>
    <property type="match status" value="1"/>
</dbReference>
<dbReference type="SUPFAM" id="SSF141868">
    <property type="entry name" value="EAL domain-like"/>
    <property type="match status" value="1"/>
</dbReference>
<evidence type="ECO:0000259" key="3">
    <source>
        <dbReference type="PROSITE" id="PS50887"/>
    </source>
</evidence>
<dbReference type="SUPFAM" id="SSF55073">
    <property type="entry name" value="Nucleotide cyclase"/>
    <property type="match status" value="1"/>
</dbReference>
<dbReference type="InterPro" id="IPR035965">
    <property type="entry name" value="PAS-like_dom_sf"/>
</dbReference>
<comment type="caution">
    <text evidence="4">The sequence shown here is derived from an EMBL/GenBank/DDBJ whole genome shotgun (WGS) entry which is preliminary data.</text>
</comment>
<dbReference type="Pfam" id="PF00990">
    <property type="entry name" value="GGDEF"/>
    <property type="match status" value="1"/>
</dbReference>
<feature type="domain" description="EAL" evidence="2">
    <location>
        <begin position="445"/>
        <end position="705"/>
    </location>
</feature>
<dbReference type="Gene3D" id="3.30.450.20">
    <property type="entry name" value="PAS domain"/>
    <property type="match status" value="1"/>
</dbReference>
<evidence type="ECO:0000313" key="5">
    <source>
        <dbReference type="Proteomes" id="UP000520814"/>
    </source>
</evidence>
<dbReference type="SMART" id="SM00052">
    <property type="entry name" value="EAL"/>
    <property type="match status" value="1"/>
</dbReference>
<dbReference type="AlphaFoldDB" id="A0A7W9W7B5"/>
<dbReference type="CDD" id="cd01949">
    <property type="entry name" value="GGDEF"/>
    <property type="match status" value="1"/>
</dbReference>
<dbReference type="InterPro" id="IPR035919">
    <property type="entry name" value="EAL_sf"/>
</dbReference>